<dbReference type="Proteomes" id="UP000187609">
    <property type="component" value="Unassembled WGS sequence"/>
</dbReference>
<dbReference type="EMBL" id="MJEQ01037188">
    <property type="protein sequence ID" value="OIT02326.1"/>
    <property type="molecule type" value="Genomic_DNA"/>
</dbReference>
<dbReference type="InterPro" id="IPR016024">
    <property type="entry name" value="ARM-type_fold"/>
</dbReference>
<dbReference type="PANTHER" id="PTHR12634">
    <property type="entry name" value="SIT4 YEAST -ASSOCIATING PROTEIN-RELATED"/>
    <property type="match status" value="1"/>
</dbReference>
<keyword evidence="4" id="KW-1185">Reference proteome</keyword>
<feature type="region of interest" description="Disordered" evidence="2">
    <location>
        <begin position="414"/>
        <end position="434"/>
    </location>
</feature>
<evidence type="ECO:0000256" key="1">
    <source>
        <dbReference type="ARBA" id="ARBA00006180"/>
    </source>
</evidence>
<dbReference type="Pfam" id="PF04499">
    <property type="entry name" value="SAPS"/>
    <property type="match status" value="1"/>
</dbReference>
<feature type="region of interest" description="Disordered" evidence="2">
    <location>
        <begin position="585"/>
        <end position="613"/>
    </location>
</feature>
<dbReference type="PANTHER" id="PTHR12634:SF36">
    <property type="entry name" value="SERINE_THREONINE-PROTEIN PHOSPHATASE 6 REGULATORY SUBUNIT 3-LIKE ISOFORM X1"/>
    <property type="match status" value="1"/>
</dbReference>
<dbReference type="SUPFAM" id="SSF48371">
    <property type="entry name" value="ARM repeat"/>
    <property type="match status" value="1"/>
</dbReference>
<dbReference type="OMA" id="DGSEKAM"/>
<sequence>MFWKLTNLSCSPVEAVLDKENFTLEELLDEEEIIQECKALNSRLINFLRDRAQVEQLLRYIVEEPSEDADSNWKFKFPFIACEIFTCEIDVILKTLVDEEELMDLLFSFLEPNRPHSALLAGYFSKVVVCLMLRKTIPLMNYVQAHHDVFRQMVDLIGITSIMEVLVRLVGADIYPNTKDVMQWLADSNLLEMIVDKLSPSSSPEEHANAAESLCTITRNAPSPLATKLSSPSFVARIFGHALEDSHSKSALVHSLSVCISLLDPKRSIPSPMMYSYRCQYVYESSVHVNPETISAMLPKLGNLLKLLNISSDDKILPTTYGELRPPLGKHRLKIVEFISVLLKTNNEAAEEELISSGTIERVLDLFFEYPYNNALHHHVESIINSCLESRNNILVDHLFEECNLLGKILQTDQQPTVSGDGSQPTFSATGKRAPRVGNIGHITRISNKLAQLESNDNRIRAHLEKNMEWSDWHTNILQERNIIENVYRWACGRPTAFQDRTRDSDEEDAHSRDYDVAALANNLSQAFQYTIYDNNGAEEGHGALDRDDEDVYLDEESAEVVLRLGDDQGSNLFTNSDWFAFRDDRTGDPKSTSPTEVMEDINPNGTANDGNMNCDEEVVVGELDKLVESKSSTDGTASSSSNAFNGFGGANSANGGDFNQQNEKAGVSGDVGFFHFERSDNDDPFGDRPIPEWVSWGDGSVSGSVNPFEDNGDCNDNLVNSREALAPPISSTCNGGESIPNGVSSFPESSKSSSVSDSSQKAAAVPSLFEEDVEFVGVELEGTEKAMEHALKEGIVGEAAPLKRSLVPKMPEKDSTDEGGSGVKEFNDSNYWRVDQEVAVLE</sequence>
<dbReference type="Gramene" id="OIT02326">
    <property type="protein sequence ID" value="OIT02326"/>
    <property type="gene ID" value="A4A49_21430"/>
</dbReference>
<accession>A0A1J6IBM2</accession>
<evidence type="ECO:0000313" key="4">
    <source>
        <dbReference type="Proteomes" id="UP000187609"/>
    </source>
</evidence>
<organism evidence="3 4">
    <name type="scientific">Nicotiana attenuata</name>
    <name type="common">Coyote tobacco</name>
    <dbReference type="NCBI Taxonomy" id="49451"/>
    <lineage>
        <taxon>Eukaryota</taxon>
        <taxon>Viridiplantae</taxon>
        <taxon>Streptophyta</taxon>
        <taxon>Embryophyta</taxon>
        <taxon>Tracheophyta</taxon>
        <taxon>Spermatophyta</taxon>
        <taxon>Magnoliopsida</taxon>
        <taxon>eudicotyledons</taxon>
        <taxon>Gunneridae</taxon>
        <taxon>Pentapetalae</taxon>
        <taxon>asterids</taxon>
        <taxon>lamiids</taxon>
        <taxon>Solanales</taxon>
        <taxon>Solanaceae</taxon>
        <taxon>Nicotianoideae</taxon>
        <taxon>Nicotianeae</taxon>
        <taxon>Nicotiana</taxon>
    </lineage>
</organism>
<proteinExistence type="inferred from homology"/>
<dbReference type="OrthoDB" id="295029at2759"/>
<comment type="caution">
    <text evidence="3">The sequence shown here is derived from an EMBL/GenBank/DDBJ whole genome shotgun (WGS) entry which is preliminary data.</text>
</comment>
<feature type="region of interest" description="Disordered" evidence="2">
    <location>
        <begin position="730"/>
        <end position="759"/>
    </location>
</feature>
<protein>
    <submittedName>
        <fullName evidence="3">Uncharacterized protein</fullName>
    </submittedName>
</protein>
<dbReference type="AlphaFoldDB" id="A0A1J6IBM2"/>
<name>A0A1J6IBM2_NICAT</name>
<feature type="compositionally biased region" description="Polar residues" evidence="2">
    <location>
        <begin position="414"/>
        <end position="429"/>
    </location>
</feature>
<dbReference type="GO" id="GO:0019903">
    <property type="term" value="F:protein phosphatase binding"/>
    <property type="evidence" value="ECO:0007669"/>
    <property type="project" value="InterPro"/>
</dbReference>
<comment type="similarity">
    <text evidence="1">Belongs to the SAPS family.</text>
</comment>
<dbReference type="GO" id="GO:0019888">
    <property type="term" value="F:protein phosphatase regulator activity"/>
    <property type="evidence" value="ECO:0007669"/>
    <property type="project" value="TreeGrafter"/>
</dbReference>
<dbReference type="SMR" id="A0A1J6IBM2"/>
<evidence type="ECO:0000313" key="3">
    <source>
        <dbReference type="EMBL" id="OIT02326.1"/>
    </source>
</evidence>
<gene>
    <name evidence="3" type="ORF">A4A49_21430</name>
</gene>
<dbReference type="InterPro" id="IPR007587">
    <property type="entry name" value="SAPS"/>
</dbReference>
<reference evidence="3" key="1">
    <citation type="submission" date="2016-11" db="EMBL/GenBank/DDBJ databases">
        <title>The genome of Nicotiana attenuata.</title>
        <authorList>
            <person name="Xu S."/>
            <person name="Brockmoeller T."/>
            <person name="Gaquerel E."/>
            <person name="Navarro A."/>
            <person name="Kuhl H."/>
            <person name="Gase K."/>
            <person name="Ling Z."/>
            <person name="Zhou W."/>
            <person name="Kreitzer C."/>
            <person name="Stanke M."/>
            <person name="Tang H."/>
            <person name="Lyons E."/>
            <person name="Pandey P."/>
            <person name="Pandey S.P."/>
            <person name="Timmermann B."/>
            <person name="Baldwin I.T."/>
        </authorList>
    </citation>
    <scope>NUCLEOTIDE SEQUENCE [LARGE SCALE GENOMIC DNA]</scope>
    <source>
        <strain evidence="3">UT</strain>
    </source>
</reference>
<feature type="region of interest" description="Disordered" evidence="2">
    <location>
        <begin position="804"/>
        <end position="829"/>
    </location>
</feature>
<dbReference type="STRING" id="49451.A0A1J6IBM2"/>
<feature type="compositionally biased region" description="Low complexity" evidence="2">
    <location>
        <begin position="745"/>
        <end position="759"/>
    </location>
</feature>
<evidence type="ECO:0000256" key="2">
    <source>
        <dbReference type="SAM" id="MobiDB-lite"/>
    </source>
</evidence>